<evidence type="ECO:0000313" key="3">
    <source>
        <dbReference type="Proteomes" id="UP001055439"/>
    </source>
</evidence>
<dbReference type="InterPro" id="IPR056948">
    <property type="entry name" value="PNGaseA_N"/>
</dbReference>
<gene>
    <name evidence="2" type="ORF">MUK42_04495</name>
</gene>
<accession>A0A9E7KGH2</accession>
<dbReference type="AlphaFoldDB" id="A0A9E7KGH2"/>
<dbReference type="OrthoDB" id="1612078at2759"/>
<proteinExistence type="predicted"/>
<protein>
    <submittedName>
        <fullName evidence="2">Peptide-N4-(N-acetyl-beta-glucosaminyl)asparagine amidase A</fullName>
    </submittedName>
</protein>
<organism evidence="2 3">
    <name type="scientific">Musa troglodytarum</name>
    <name type="common">fe'i banana</name>
    <dbReference type="NCBI Taxonomy" id="320322"/>
    <lineage>
        <taxon>Eukaryota</taxon>
        <taxon>Viridiplantae</taxon>
        <taxon>Streptophyta</taxon>
        <taxon>Embryophyta</taxon>
        <taxon>Tracheophyta</taxon>
        <taxon>Spermatophyta</taxon>
        <taxon>Magnoliopsida</taxon>
        <taxon>Liliopsida</taxon>
        <taxon>Zingiberales</taxon>
        <taxon>Musaceae</taxon>
        <taxon>Musa</taxon>
    </lineage>
</organism>
<dbReference type="InterPro" id="IPR021102">
    <property type="entry name" value="PNGase_A"/>
</dbReference>
<dbReference type="Pfam" id="PF12222">
    <property type="entry name" value="PNGaseA"/>
    <property type="match status" value="1"/>
</dbReference>
<dbReference type="PANTHER" id="PTHR31104">
    <property type="entry name" value="PEPTIDE-N4-(N-ACETYL-BETA-GLUCOSAMINYL)ASPARAGINE AMIDASE A PROTEIN"/>
    <property type="match status" value="1"/>
</dbReference>
<dbReference type="Proteomes" id="UP001055439">
    <property type="component" value="Chromosome 7"/>
</dbReference>
<dbReference type="EMBL" id="CP097509">
    <property type="protein sequence ID" value="URE17392.1"/>
    <property type="molecule type" value="Genomic_DNA"/>
</dbReference>
<feature type="domain" description="Peptide N-acetyl-beta-D-glucosaminyl asparaginase amidase A N-terminal" evidence="1">
    <location>
        <begin position="3"/>
        <end position="154"/>
    </location>
</feature>
<name>A0A9E7KGH2_9LILI</name>
<evidence type="ECO:0000313" key="2">
    <source>
        <dbReference type="EMBL" id="URE17392.1"/>
    </source>
</evidence>
<sequence length="168" mass="19045">MARGAFWRVHKDVTRYMAHLRRLADGGSVISMILENSNAVLPGIFSANISLHYYRGPVNDGRSKSMSNAAHPFVRSLYRKPPDLILPISKPDGQYGSGIQYRIDNETGVESTTVAIPRNTYRAVLEIFVSYHGEDESWYTNPLRNNYFHQPTAAKVSTPRANDVFRWV</sequence>
<keyword evidence="3" id="KW-1185">Reference proteome</keyword>
<evidence type="ECO:0000259" key="1">
    <source>
        <dbReference type="Pfam" id="PF12222"/>
    </source>
</evidence>
<reference evidence="2" key="1">
    <citation type="submission" date="2022-05" db="EMBL/GenBank/DDBJ databases">
        <title>The Musa troglodytarum L. genome provides insights into the mechanism of non-climacteric behaviour and enrichment of carotenoids.</title>
        <authorList>
            <person name="Wang J."/>
        </authorList>
    </citation>
    <scope>NUCLEOTIDE SEQUENCE</scope>
    <source>
        <tissue evidence="2">Leaf</tissue>
    </source>
</reference>